<name>A0A5C7I5B2_9ROSI</name>
<dbReference type="EMBL" id="VAHF01000004">
    <property type="protein sequence ID" value="TXG63702.1"/>
    <property type="molecule type" value="Genomic_DNA"/>
</dbReference>
<dbReference type="Pfam" id="PF03108">
    <property type="entry name" value="DBD_Tnp_Mut"/>
    <property type="match status" value="1"/>
</dbReference>
<dbReference type="InterPro" id="IPR018289">
    <property type="entry name" value="MULE_transposase_dom"/>
</dbReference>
<evidence type="ECO:0000256" key="5">
    <source>
        <dbReference type="SAM" id="MobiDB-lite"/>
    </source>
</evidence>
<evidence type="ECO:0000256" key="4">
    <source>
        <dbReference type="PROSITE-ProRule" id="PRU00325"/>
    </source>
</evidence>
<keyword evidence="2 4" id="KW-0863">Zinc-finger</keyword>
<dbReference type="AlphaFoldDB" id="A0A5C7I5B2"/>
<reference evidence="8" key="1">
    <citation type="journal article" date="2019" name="Gigascience">
        <title>De novo genome assembly of the endangered Acer yangbiense, a plant species with extremely small populations endemic to Yunnan Province, China.</title>
        <authorList>
            <person name="Yang J."/>
            <person name="Wariss H.M."/>
            <person name="Tao L."/>
            <person name="Zhang R."/>
            <person name="Yun Q."/>
            <person name="Hollingsworth P."/>
            <person name="Dao Z."/>
            <person name="Luo G."/>
            <person name="Guo H."/>
            <person name="Ma Y."/>
            <person name="Sun W."/>
        </authorList>
    </citation>
    <scope>NUCLEOTIDE SEQUENCE [LARGE SCALE GENOMIC DNA]</scope>
    <source>
        <strain evidence="8">cv. Malutang</strain>
    </source>
</reference>
<dbReference type="Proteomes" id="UP000323000">
    <property type="component" value="Chromosome 4"/>
</dbReference>
<evidence type="ECO:0000256" key="2">
    <source>
        <dbReference type="ARBA" id="ARBA00022771"/>
    </source>
</evidence>
<feature type="compositionally biased region" description="Polar residues" evidence="5">
    <location>
        <begin position="873"/>
        <end position="896"/>
    </location>
</feature>
<evidence type="ECO:0000259" key="6">
    <source>
        <dbReference type="PROSITE" id="PS50966"/>
    </source>
</evidence>
<organism evidence="7 8">
    <name type="scientific">Acer yangbiense</name>
    <dbReference type="NCBI Taxonomy" id="1000413"/>
    <lineage>
        <taxon>Eukaryota</taxon>
        <taxon>Viridiplantae</taxon>
        <taxon>Streptophyta</taxon>
        <taxon>Embryophyta</taxon>
        <taxon>Tracheophyta</taxon>
        <taxon>Spermatophyta</taxon>
        <taxon>Magnoliopsida</taxon>
        <taxon>eudicotyledons</taxon>
        <taxon>Gunneridae</taxon>
        <taxon>Pentapetalae</taxon>
        <taxon>rosids</taxon>
        <taxon>malvids</taxon>
        <taxon>Sapindales</taxon>
        <taxon>Sapindaceae</taxon>
        <taxon>Hippocastanoideae</taxon>
        <taxon>Acereae</taxon>
        <taxon>Acer</taxon>
    </lineage>
</organism>
<dbReference type="SMART" id="SM00575">
    <property type="entry name" value="ZnF_PMZ"/>
    <property type="match status" value="1"/>
</dbReference>
<dbReference type="PROSITE" id="PS50966">
    <property type="entry name" value="ZF_SWIM"/>
    <property type="match status" value="1"/>
</dbReference>
<evidence type="ECO:0000256" key="3">
    <source>
        <dbReference type="ARBA" id="ARBA00022833"/>
    </source>
</evidence>
<keyword evidence="1" id="KW-0479">Metal-binding</keyword>
<feature type="region of interest" description="Disordered" evidence="5">
    <location>
        <begin position="130"/>
        <end position="181"/>
    </location>
</feature>
<feature type="region of interest" description="Disordered" evidence="5">
    <location>
        <begin position="809"/>
        <end position="896"/>
    </location>
</feature>
<feature type="domain" description="SWIM-type" evidence="6">
    <location>
        <begin position="688"/>
        <end position="720"/>
    </location>
</feature>
<dbReference type="InterPro" id="IPR006564">
    <property type="entry name" value="Znf_PMZ"/>
</dbReference>
<sequence length="896" mass="100847">MGLDIFDIYVTIDTEVVELGTCDADHISMIVLLHALSEKQTGSDQVPEDDYSVWVYLPWSSEKKEVCSDNDILDVFRLFTEHKQTQIMFEIEKRPYIPAPADLEASSSTPSRFMGDIPDVAFSAFEQDLFGNNEGNNEDQVRLGDDYGDDYGDDSGDDYGDDSGDDESPGMRAGDDSGDYGNALAVVPEVPEEVCEGTDDFEDLFEGYQSKTDDEYCSDEGEEISDDKLARVVKSNPFKQLVGCPIRFEVGQTHDSVYTLRSLLTDFAIQEGFNLNKVKNDKNRLTWACMAKGCPWRIHASNVGDDTTMQVKTYKSEHTCHRIYKSKEARSKWIAGKFQTLVKSNPGIQASVLSDLLRDQFNVTVDTQRLYKAKKRAVEVLLKEHEECFKHLRAYAVMVQQCNPGSAAYIHLLDKTSTFERMFVSFDAQRKGFLEGCRPFIGIDGCHLKGPYGGVLLSAIALDANSGLYPIAYCICEGETFLSWSWFLRHLRIFLRYPDEKPICFMSDRQKGVIGALKMQWPRASIRYCARHIYANFKVSYGGQKLKNLFWKAAKTADRFEFKKLLADVGNINPKAMKYLAEIEPCHWSRHAFDASIKCESVTNNMSEAFNSMLKDFRPRTYLQLMEFIRRLVMTRFQLRKEECNKWTTDIPPSVNKKILENSKESRILRTLHLGGGKYEMLGVGRAYTANLPEKTCECGQWQVSGVPCSHALAGIRHHFGVHGDEENLATFIDPMLSKSAYLRTYNSMIHPIPDLCVWADLDTARVDAPPLKRLPGRPKLVRKRELGEKLKAAKTGTVVCGNCKLPGHNSRSCKSEKTSGTTKKNKVSNTTEADVSVSSSQTQPAATSSQSQSQSQPPTKRQRARKGKAAVGSSQPTEVLTQTQEKSQLTQDLNR</sequence>
<proteinExistence type="predicted"/>
<keyword evidence="8" id="KW-1185">Reference proteome</keyword>
<protein>
    <recommendedName>
        <fullName evidence="6">SWIM-type domain-containing protein</fullName>
    </recommendedName>
</protein>
<feature type="compositionally biased region" description="Acidic residues" evidence="5">
    <location>
        <begin position="146"/>
        <end position="168"/>
    </location>
</feature>
<evidence type="ECO:0000313" key="8">
    <source>
        <dbReference type="Proteomes" id="UP000323000"/>
    </source>
</evidence>
<dbReference type="Pfam" id="PF10551">
    <property type="entry name" value="MULE"/>
    <property type="match status" value="1"/>
</dbReference>
<dbReference type="InterPro" id="IPR004332">
    <property type="entry name" value="Transposase_MuDR"/>
</dbReference>
<keyword evidence="3" id="KW-0862">Zinc</keyword>
<feature type="compositionally biased region" description="Low complexity" evidence="5">
    <location>
        <begin position="836"/>
        <end position="858"/>
    </location>
</feature>
<dbReference type="PANTHER" id="PTHR31973">
    <property type="entry name" value="POLYPROTEIN, PUTATIVE-RELATED"/>
    <property type="match status" value="1"/>
</dbReference>
<evidence type="ECO:0000256" key="1">
    <source>
        <dbReference type="ARBA" id="ARBA00022723"/>
    </source>
</evidence>
<dbReference type="Pfam" id="PF04434">
    <property type="entry name" value="SWIM"/>
    <property type="match status" value="1"/>
</dbReference>
<dbReference type="GO" id="GO:0008270">
    <property type="term" value="F:zinc ion binding"/>
    <property type="evidence" value="ECO:0007669"/>
    <property type="project" value="UniProtKB-KW"/>
</dbReference>
<dbReference type="InterPro" id="IPR007527">
    <property type="entry name" value="Znf_SWIM"/>
</dbReference>
<accession>A0A5C7I5B2</accession>
<comment type="caution">
    <text evidence="7">The sequence shown here is derived from an EMBL/GenBank/DDBJ whole genome shotgun (WGS) entry which is preliminary data.</text>
</comment>
<dbReference type="OrthoDB" id="1904319at2759"/>
<evidence type="ECO:0000313" key="7">
    <source>
        <dbReference type="EMBL" id="TXG63702.1"/>
    </source>
</evidence>
<feature type="compositionally biased region" description="Polar residues" evidence="5">
    <location>
        <begin position="819"/>
        <end position="834"/>
    </location>
</feature>
<dbReference type="PANTHER" id="PTHR31973:SF187">
    <property type="entry name" value="MUTATOR TRANSPOSASE MUDRA PROTEIN"/>
    <property type="match status" value="1"/>
</dbReference>
<gene>
    <name evidence="7" type="ORF">EZV62_010696</name>
</gene>